<dbReference type="GO" id="GO:0004252">
    <property type="term" value="F:serine-type endopeptidase activity"/>
    <property type="evidence" value="ECO:0007669"/>
    <property type="project" value="InterPro"/>
</dbReference>
<name>A0AAW2JBL8_9LAMI</name>
<keyword evidence="4" id="KW-0378">Hydrolase</keyword>
<dbReference type="InterPro" id="IPR045051">
    <property type="entry name" value="SBT"/>
</dbReference>
<dbReference type="PANTHER" id="PTHR10795">
    <property type="entry name" value="PROPROTEIN CONVERTASE SUBTILISIN/KEXIN"/>
    <property type="match status" value="1"/>
</dbReference>
<comment type="caution">
    <text evidence="4">The sequence shown here is derived from an EMBL/GenBank/DDBJ whole genome shotgun (WGS) entry which is preliminary data.</text>
</comment>
<gene>
    <name evidence="4" type="ORF">Scaly_2646800</name>
</gene>
<sequence length="158" mass="17818">MLTCYLRGGPPERGTPRLESSSHPISRDDHHQMLDNTKSPIKDTRSNNKPVTPLAMGASHIDPNKALDPGLIYDASSEDYINLLCALNFTTKHIQAITRLTSYNCKNPSLNLNCPSFITYFYAKDTNSDSTKEQEFQRTVTHMRDRNSVYIAKLIALD</sequence>
<dbReference type="Gene3D" id="2.60.40.2310">
    <property type="match status" value="1"/>
</dbReference>
<keyword evidence="4" id="KW-0645">Protease</keyword>
<comment type="similarity">
    <text evidence="1">Belongs to the peptidase S8 family.</text>
</comment>
<evidence type="ECO:0000313" key="4">
    <source>
        <dbReference type="EMBL" id="KAL0291198.1"/>
    </source>
</evidence>
<accession>A0AAW2JBL8</accession>
<dbReference type="EMBL" id="JACGWM010001592">
    <property type="protein sequence ID" value="KAL0291198.1"/>
    <property type="molecule type" value="Genomic_DNA"/>
</dbReference>
<evidence type="ECO:0000256" key="1">
    <source>
        <dbReference type="ARBA" id="ARBA00011073"/>
    </source>
</evidence>
<reference evidence="4" key="1">
    <citation type="submission" date="2020-06" db="EMBL/GenBank/DDBJ databases">
        <authorList>
            <person name="Li T."/>
            <person name="Hu X."/>
            <person name="Zhang T."/>
            <person name="Song X."/>
            <person name="Zhang H."/>
            <person name="Dai N."/>
            <person name="Sheng W."/>
            <person name="Hou X."/>
            <person name="Wei L."/>
        </authorList>
    </citation>
    <scope>NUCLEOTIDE SEQUENCE</scope>
    <source>
        <strain evidence="4">KEN8</strain>
        <tissue evidence="4">Leaf</tissue>
    </source>
</reference>
<organism evidence="4">
    <name type="scientific">Sesamum calycinum</name>
    <dbReference type="NCBI Taxonomy" id="2727403"/>
    <lineage>
        <taxon>Eukaryota</taxon>
        <taxon>Viridiplantae</taxon>
        <taxon>Streptophyta</taxon>
        <taxon>Embryophyta</taxon>
        <taxon>Tracheophyta</taxon>
        <taxon>Spermatophyta</taxon>
        <taxon>Magnoliopsida</taxon>
        <taxon>eudicotyledons</taxon>
        <taxon>Gunneridae</taxon>
        <taxon>Pentapetalae</taxon>
        <taxon>asterids</taxon>
        <taxon>lamiids</taxon>
        <taxon>Lamiales</taxon>
        <taxon>Pedaliaceae</taxon>
        <taxon>Sesamum</taxon>
    </lineage>
</organism>
<dbReference type="Gene3D" id="3.40.50.200">
    <property type="entry name" value="Peptidase S8/S53 domain"/>
    <property type="match status" value="1"/>
</dbReference>
<evidence type="ECO:0000256" key="2">
    <source>
        <dbReference type="ARBA" id="ARBA00022729"/>
    </source>
</evidence>
<dbReference type="AlphaFoldDB" id="A0AAW2JBL8"/>
<evidence type="ECO:0000256" key="3">
    <source>
        <dbReference type="SAM" id="MobiDB-lite"/>
    </source>
</evidence>
<feature type="region of interest" description="Disordered" evidence="3">
    <location>
        <begin position="1"/>
        <end position="49"/>
    </location>
</feature>
<dbReference type="GO" id="GO:0006508">
    <property type="term" value="P:proteolysis"/>
    <property type="evidence" value="ECO:0007669"/>
    <property type="project" value="UniProtKB-KW"/>
</dbReference>
<reference evidence="4" key="2">
    <citation type="journal article" date="2024" name="Plant">
        <title>Genomic evolution and insights into agronomic trait innovations of Sesamum species.</title>
        <authorList>
            <person name="Miao H."/>
            <person name="Wang L."/>
            <person name="Qu L."/>
            <person name="Liu H."/>
            <person name="Sun Y."/>
            <person name="Le M."/>
            <person name="Wang Q."/>
            <person name="Wei S."/>
            <person name="Zheng Y."/>
            <person name="Lin W."/>
            <person name="Duan Y."/>
            <person name="Cao H."/>
            <person name="Xiong S."/>
            <person name="Wang X."/>
            <person name="Wei L."/>
            <person name="Li C."/>
            <person name="Ma Q."/>
            <person name="Ju M."/>
            <person name="Zhao R."/>
            <person name="Li G."/>
            <person name="Mu C."/>
            <person name="Tian Q."/>
            <person name="Mei H."/>
            <person name="Zhang T."/>
            <person name="Gao T."/>
            <person name="Zhang H."/>
        </authorList>
    </citation>
    <scope>NUCLEOTIDE SEQUENCE</scope>
    <source>
        <strain evidence="4">KEN8</strain>
    </source>
</reference>
<dbReference type="InterPro" id="IPR036852">
    <property type="entry name" value="Peptidase_S8/S53_dom_sf"/>
</dbReference>
<protein>
    <submittedName>
        <fullName evidence="4">Subtilisin-like protease SBT3</fullName>
    </submittedName>
</protein>
<keyword evidence="2" id="KW-0732">Signal</keyword>
<proteinExistence type="inferred from homology"/>